<evidence type="ECO:0008006" key="6">
    <source>
        <dbReference type="Google" id="ProtNLM"/>
    </source>
</evidence>
<sequence length="695" mass="80615">DSSLNIQTSHSTSKAVQNVLSRFPKWITAEFSSIRVSGSSEITEGHAHLIGTASGVEIEAATAVDALHAIHSYLREFCGTMVSWEGENMPEIGECQRPKEFERSFKSPKVRYFGNPCTFSYSFAWWDWTHWERFIDWLALSGFNMVLAPVGQEAIWADLWTELGVSQKGLDEFFPGPAFLAWHRMGNLQALGGSMTPEYLDSQLELNKKIVSRMVEIGIVPVLPTFAGFVPQEFERKHKDLRFLHNKCWNNLNETYSCTTSLHPQEPEFKEIAKLFIEKQTEIYGHVTDVYSADPFNESPPAKLSESDVAQMSSSIFEGCVMGNSRCVWLLQSWTFAYDAWKKSAVKSFLTQVSKGRLIVLDLQADKRALYKEFDNFYGHYFVWCLLQNFGGNSQMRGNLGKLHENYRSAIASEDSMVGMGLTMEGINQNFVVYQYFIDLAWSEQELDPRPWISSYAAARYGTQSPLQTLAWNLLHSTFYTQVDFKNPLPFDYDDEESNEHDERREIFLYFRPKFSQRIRYWFPESLIEKLGKSFSLMNRTLGSNKLFRQDYADVMREVIQNKLSQRIQYAQNGYSLSDRKMMKKGCTDMENLFVMLDQNEIHDLSEWILMAREAALPKNEADSFERQARNQLTLWGPSGEISDYARKEWRGLIRKFYAKRWALFCDVIQLGNRYNQKKFEEQLMRDVELPFARL</sequence>
<reference evidence="4" key="1">
    <citation type="submission" date="2023-10" db="EMBL/GenBank/DDBJ databases">
        <title>Genome assembly of Pristionchus species.</title>
        <authorList>
            <person name="Yoshida K."/>
            <person name="Sommer R.J."/>
        </authorList>
    </citation>
    <scope>NUCLEOTIDE SEQUENCE</scope>
    <source>
        <strain evidence="4">RS0144</strain>
    </source>
</reference>
<dbReference type="Gene3D" id="1.20.120.670">
    <property type="entry name" value="N-acetyl-b-d-glucoasminidase"/>
    <property type="match status" value="1"/>
</dbReference>
<dbReference type="PANTHER" id="PTHR12872:SF1">
    <property type="entry name" value="ALPHA-N-ACETYLGLUCOSAMINIDASE"/>
    <property type="match status" value="1"/>
</dbReference>
<dbReference type="PANTHER" id="PTHR12872">
    <property type="entry name" value="ALPHA-N-ACETYLGLUCOSAMINIDASE"/>
    <property type="match status" value="1"/>
</dbReference>
<dbReference type="Pfam" id="PF05089">
    <property type="entry name" value="NAGLU"/>
    <property type="match status" value="1"/>
</dbReference>
<dbReference type="SUPFAM" id="SSF51445">
    <property type="entry name" value="(Trans)glycosidases"/>
    <property type="match status" value="1"/>
</dbReference>
<dbReference type="InterPro" id="IPR007781">
    <property type="entry name" value="NAGLU"/>
</dbReference>
<dbReference type="Gene3D" id="3.20.20.80">
    <property type="entry name" value="Glycosidases"/>
    <property type="match status" value="1"/>
</dbReference>
<dbReference type="InterPro" id="IPR029018">
    <property type="entry name" value="Hex-like_dom2"/>
</dbReference>
<feature type="non-terminal residue" evidence="4">
    <location>
        <position position="1"/>
    </location>
</feature>
<dbReference type="InterPro" id="IPR024732">
    <property type="entry name" value="NAGLU_C"/>
</dbReference>
<keyword evidence="1" id="KW-0378">Hydrolase</keyword>
<gene>
    <name evidence="4" type="ORF">PENTCL1PPCAC_29198</name>
</gene>
<dbReference type="InterPro" id="IPR024733">
    <property type="entry name" value="NAGLU_tim-barrel"/>
</dbReference>
<feature type="domain" description="Alpha-N-acetylglucosaminidase C-terminal" evidence="3">
    <location>
        <begin position="452"/>
        <end position="693"/>
    </location>
</feature>
<protein>
    <recommendedName>
        <fullName evidence="6">Alpha-N-acetylglucosaminidase</fullName>
    </recommendedName>
</protein>
<accession>A0AAV5UJ72</accession>
<dbReference type="Proteomes" id="UP001432027">
    <property type="component" value="Unassembled WGS sequence"/>
</dbReference>
<keyword evidence="5" id="KW-1185">Reference proteome</keyword>
<organism evidence="4 5">
    <name type="scientific">Pristionchus entomophagus</name>
    <dbReference type="NCBI Taxonomy" id="358040"/>
    <lineage>
        <taxon>Eukaryota</taxon>
        <taxon>Metazoa</taxon>
        <taxon>Ecdysozoa</taxon>
        <taxon>Nematoda</taxon>
        <taxon>Chromadorea</taxon>
        <taxon>Rhabditida</taxon>
        <taxon>Rhabditina</taxon>
        <taxon>Diplogasteromorpha</taxon>
        <taxon>Diplogasteroidea</taxon>
        <taxon>Neodiplogasteridae</taxon>
        <taxon>Pristionchus</taxon>
    </lineage>
</organism>
<feature type="domain" description="Alpha-N-acetylglucosaminidase tim-barrel" evidence="2">
    <location>
        <begin position="111"/>
        <end position="443"/>
    </location>
</feature>
<dbReference type="Gene3D" id="3.30.379.10">
    <property type="entry name" value="Chitobiase/beta-hexosaminidase domain 2-like"/>
    <property type="match status" value="1"/>
</dbReference>
<dbReference type="AlphaFoldDB" id="A0AAV5UJ72"/>
<evidence type="ECO:0000313" key="4">
    <source>
        <dbReference type="EMBL" id="GMT07024.1"/>
    </source>
</evidence>
<dbReference type="EMBL" id="BTSX01000006">
    <property type="protein sequence ID" value="GMT07024.1"/>
    <property type="molecule type" value="Genomic_DNA"/>
</dbReference>
<dbReference type="GO" id="GO:0016787">
    <property type="term" value="F:hydrolase activity"/>
    <property type="evidence" value="ECO:0007669"/>
    <property type="project" value="UniProtKB-KW"/>
</dbReference>
<dbReference type="Pfam" id="PF12972">
    <property type="entry name" value="NAGLU_C"/>
    <property type="match status" value="1"/>
</dbReference>
<proteinExistence type="predicted"/>
<comment type="caution">
    <text evidence="4">The sequence shown here is derived from an EMBL/GenBank/DDBJ whole genome shotgun (WGS) entry which is preliminary data.</text>
</comment>
<evidence type="ECO:0000313" key="5">
    <source>
        <dbReference type="Proteomes" id="UP001432027"/>
    </source>
</evidence>
<name>A0AAV5UJ72_9BILA</name>
<evidence type="ECO:0000259" key="3">
    <source>
        <dbReference type="Pfam" id="PF12972"/>
    </source>
</evidence>
<dbReference type="InterPro" id="IPR017853">
    <property type="entry name" value="GH"/>
</dbReference>
<evidence type="ECO:0000259" key="2">
    <source>
        <dbReference type="Pfam" id="PF05089"/>
    </source>
</evidence>
<evidence type="ECO:0000256" key="1">
    <source>
        <dbReference type="ARBA" id="ARBA00022801"/>
    </source>
</evidence>